<dbReference type="Proteomes" id="UP001153334">
    <property type="component" value="Unassembled WGS sequence"/>
</dbReference>
<name>A0ACC2J599_9PEZI</name>
<gene>
    <name evidence="1" type="ORF">ONZ43_g1190</name>
</gene>
<organism evidence="1 2">
    <name type="scientific">Nemania bipapillata</name>
    <dbReference type="NCBI Taxonomy" id="110536"/>
    <lineage>
        <taxon>Eukaryota</taxon>
        <taxon>Fungi</taxon>
        <taxon>Dikarya</taxon>
        <taxon>Ascomycota</taxon>
        <taxon>Pezizomycotina</taxon>
        <taxon>Sordariomycetes</taxon>
        <taxon>Xylariomycetidae</taxon>
        <taxon>Xylariales</taxon>
        <taxon>Xylariaceae</taxon>
        <taxon>Nemania</taxon>
    </lineage>
</organism>
<accession>A0ACC2J599</accession>
<proteinExistence type="predicted"/>
<evidence type="ECO:0000313" key="2">
    <source>
        <dbReference type="Proteomes" id="UP001153334"/>
    </source>
</evidence>
<keyword evidence="2" id="KW-1185">Reference proteome</keyword>
<comment type="caution">
    <text evidence="1">The sequence shown here is derived from an EMBL/GenBank/DDBJ whole genome shotgun (WGS) entry which is preliminary data.</text>
</comment>
<evidence type="ECO:0000313" key="1">
    <source>
        <dbReference type="EMBL" id="KAJ8122675.1"/>
    </source>
</evidence>
<protein>
    <submittedName>
        <fullName evidence="1">Uncharacterized protein</fullName>
    </submittedName>
</protein>
<sequence>MYFSKKIAFSTCLALMSMTAPAYSAPASFTRTQPTACGATILFEPTMYQIFPFDGGKSVPAVSQLQVQRTNNSSMLENIAVFKGIPAGAKTCTLGWVQAAKAERTDFVVKGSGLLAAQQLSRFPDGDVNWETVTPIAEEAVDQGLPLLNPDTTSWPDIETAESHTAGFLDCAETIYLKIGVDHRNHDGSVYLGQNTKNGLTLKVQ</sequence>
<dbReference type="EMBL" id="JAPESX010000191">
    <property type="protein sequence ID" value="KAJ8122675.1"/>
    <property type="molecule type" value="Genomic_DNA"/>
</dbReference>
<reference evidence="1" key="1">
    <citation type="submission" date="2022-11" db="EMBL/GenBank/DDBJ databases">
        <title>Genome Sequence of Nemania bipapillata.</title>
        <authorList>
            <person name="Buettner E."/>
        </authorList>
    </citation>
    <scope>NUCLEOTIDE SEQUENCE</scope>
    <source>
        <strain evidence="1">CP14</strain>
    </source>
</reference>